<gene>
    <name evidence="1" type="ORF">C922_01705</name>
</gene>
<dbReference type="VEuPathDB" id="PlasmoDB:C922_01705"/>
<organism evidence="1 2">
    <name type="scientific">Plasmodium inui San Antonio 1</name>
    <dbReference type="NCBI Taxonomy" id="1237626"/>
    <lineage>
        <taxon>Eukaryota</taxon>
        <taxon>Sar</taxon>
        <taxon>Alveolata</taxon>
        <taxon>Apicomplexa</taxon>
        <taxon>Aconoidasida</taxon>
        <taxon>Haemosporida</taxon>
        <taxon>Plasmodiidae</taxon>
        <taxon>Plasmodium</taxon>
        <taxon>Plasmodium (Plasmodium)</taxon>
    </lineage>
</organism>
<dbReference type="OrthoDB" id="427429at2759"/>
<evidence type="ECO:0000313" key="2">
    <source>
        <dbReference type="Proteomes" id="UP000030640"/>
    </source>
</evidence>
<reference evidence="1 2" key="1">
    <citation type="submission" date="2013-02" db="EMBL/GenBank/DDBJ databases">
        <title>The Genome Sequence of Plasmodium inui San Antonio 1.</title>
        <authorList>
            <consortium name="The Broad Institute Genome Sequencing Platform"/>
            <consortium name="The Broad Institute Genome Sequencing Center for Infectious Disease"/>
            <person name="Neafsey D."/>
            <person name="Cheeseman I."/>
            <person name="Volkman S."/>
            <person name="Adams J."/>
            <person name="Walker B."/>
            <person name="Young S.K."/>
            <person name="Zeng Q."/>
            <person name="Gargeya S."/>
            <person name="Fitzgerald M."/>
            <person name="Haas B."/>
            <person name="Abouelleil A."/>
            <person name="Alvarado L."/>
            <person name="Arachchi H.M."/>
            <person name="Berlin A.M."/>
            <person name="Chapman S.B."/>
            <person name="Dewar J."/>
            <person name="Goldberg J."/>
            <person name="Griggs A."/>
            <person name="Gujja S."/>
            <person name="Hansen M."/>
            <person name="Howarth C."/>
            <person name="Imamovic A."/>
            <person name="Larimer J."/>
            <person name="McCowan C."/>
            <person name="Murphy C."/>
            <person name="Neiman D."/>
            <person name="Pearson M."/>
            <person name="Priest M."/>
            <person name="Roberts A."/>
            <person name="Saif S."/>
            <person name="Shea T."/>
            <person name="Sisk P."/>
            <person name="Sykes S."/>
            <person name="Wortman J."/>
            <person name="Nusbaum C."/>
            <person name="Birren B."/>
        </authorList>
    </citation>
    <scope>NUCLEOTIDE SEQUENCE [LARGE SCALE GENOMIC DNA]</scope>
    <source>
        <strain evidence="1 2">San Antonio 1</strain>
    </source>
</reference>
<dbReference type="RefSeq" id="XP_008815530.1">
    <property type="nucleotide sequence ID" value="XM_008817308.1"/>
</dbReference>
<dbReference type="GeneID" id="20036979"/>
<keyword evidence="2" id="KW-1185">Reference proteome</keyword>
<evidence type="ECO:0000313" key="1">
    <source>
        <dbReference type="EMBL" id="EUD68093.1"/>
    </source>
</evidence>
<proteinExistence type="predicted"/>
<dbReference type="Proteomes" id="UP000030640">
    <property type="component" value="Unassembled WGS sequence"/>
</dbReference>
<dbReference type="EMBL" id="KI965464">
    <property type="protein sequence ID" value="EUD68093.1"/>
    <property type="molecule type" value="Genomic_DNA"/>
</dbReference>
<accession>W7AA06</accession>
<sequence length="195" mass="22739">MSINIEKLQSEDEVVFKLKGEVTALEKEIKNWFIKRRLNMELNYSLHNLFSNYNIVGLSINKNIDVKEKMLWHDIVNGKPTLEDTLSLDAKEYKADMYSKIWENSTTTENPCRLVGSIFFRCLKNNYHLMEEEREGTCMHSFVNFTNCRKALKLQQANNIRTALTKQNAEDTHAKALFERRSALLEKLAGCRSLQ</sequence>
<dbReference type="AlphaFoldDB" id="W7AA06"/>
<protein>
    <submittedName>
        <fullName evidence="1">Uncharacterized protein</fullName>
    </submittedName>
</protein>
<name>W7AA06_9APIC</name>